<evidence type="ECO:0000313" key="3">
    <source>
        <dbReference type="EMBL" id="QPI16828.1"/>
    </source>
</evidence>
<dbReference type="InterPro" id="IPR049163">
    <property type="entry name" value="Pif1-like_2B_dom"/>
</dbReference>
<feature type="domain" description="DNA helicase Pif1-like DEAD-box helicase" evidence="1">
    <location>
        <begin position="4"/>
        <end position="203"/>
    </location>
</feature>
<sequence>MESLNTKQREAVDAVLNGRNILITGPGGTGKSFTIKYITELLNKNNKYYGLTATTGTASVLIGGQTINSYLGIGLGNDKVSDIIKNIITNKNIRERIVKLEVLIIDEISILEDKLFEKISEILSTIRGQFIDKKLAEKPFGGIQMIFVGDFCQLAPVKGLYCFLSKIWEKSEVDIIVLEELVRQTGDQLFQKILGIVRKGKCTDNIIKVLERLKDTQFSDNIIPTKLYPVNIDVNKINNIEIAKLKEKGYKSSLYKATCSKGNEKAALNYDIELTENAQIIITRNIDISQGLINGTRGVIKHLGHDFVIIEDVNNNVHTINYYKDIMNKKISYIMHMPIRTSYALSIHKSQGMTIDAVELDLGENIFAHGQTYTALSRAKKLNSIKIINVDKKSFKINPYVKKFYTTYNR</sequence>
<dbReference type="Pfam" id="PF21530">
    <property type="entry name" value="Pif1_2B_dom"/>
    <property type="match status" value="1"/>
</dbReference>
<keyword evidence="3" id="KW-0547">Nucleotide-binding</keyword>
<dbReference type="GO" id="GO:0006281">
    <property type="term" value="P:DNA repair"/>
    <property type="evidence" value="ECO:0007669"/>
    <property type="project" value="InterPro"/>
</dbReference>
<dbReference type="GO" id="GO:0003678">
    <property type="term" value="F:DNA helicase activity"/>
    <property type="evidence" value="ECO:0007669"/>
    <property type="project" value="UniProtKB-EC"/>
</dbReference>
<dbReference type="SUPFAM" id="SSF52540">
    <property type="entry name" value="P-loop containing nucleoside triphosphate hydrolases"/>
    <property type="match status" value="2"/>
</dbReference>
<dbReference type="InterPro" id="IPR010285">
    <property type="entry name" value="DNA_helicase_pif1-like_DEAD"/>
</dbReference>
<organism evidence="3">
    <name type="scientific">Virus NIOZ-UU159</name>
    <dbReference type="NCBI Taxonomy" id="2763270"/>
    <lineage>
        <taxon>Viruses</taxon>
    </lineage>
</organism>
<evidence type="ECO:0000259" key="2">
    <source>
        <dbReference type="Pfam" id="PF21530"/>
    </source>
</evidence>
<dbReference type="EMBL" id="MW030608">
    <property type="protein sequence ID" value="QPI16828.1"/>
    <property type="molecule type" value="Genomic_DNA"/>
</dbReference>
<keyword evidence="3" id="KW-0067">ATP-binding</keyword>
<dbReference type="GO" id="GO:0000723">
    <property type="term" value="P:telomere maintenance"/>
    <property type="evidence" value="ECO:0007669"/>
    <property type="project" value="InterPro"/>
</dbReference>
<feature type="domain" description="DNA helicase Pif1-like 2B" evidence="2">
    <location>
        <begin position="277"/>
        <end position="303"/>
    </location>
</feature>
<reference evidence="3" key="1">
    <citation type="submission" date="2020-08" db="EMBL/GenBank/DDBJ databases">
        <title>Bridging the membrane lipid divide: bacteria of the FCB group superphylum have the potential to synthesize archaeal ether lipids.</title>
        <authorList>
            <person name="Villanueva L."/>
            <person name="von Meijenfeldt F.A.B."/>
            <person name="Westbye A.B."/>
            <person name="Yadav S."/>
            <person name="Hopmans E.C."/>
            <person name="Dutilh B.E."/>
            <person name="Sinninghe Damste J.S."/>
        </authorList>
    </citation>
    <scope>NUCLEOTIDE SEQUENCE</scope>
    <source>
        <strain evidence="3">NIOZ-UU159</strain>
    </source>
</reference>
<keyword evidence="3" id="KW-0347">Helicase</keyword>
<accession>A0A7S9XGN3</accession>
<dbReference type="InterPro" id="IPR051055">
    <property type="entry name" value="PIF1_helicase"/>
</dbReference>
<gene>
    <name evidence="3" type="primary">recD2</name>
    <name evidence="3" type="ORF">NIOZUU159_00325</name>
</gene>
<dbReference type="Pfam" id="PF05970">
    <property type="entry name" value="PIF1"/>
    <property type="match status" value="1"/>
</dbReference>
<dbReference type="PANTHER" id="PTHR47642">
    <property type="entry name" value="ATP-DEPENDENT DNA HELICASE"/>
    <property type="match status" value="1"/>
</dbReference>
<dbReference type="EC" id="3.6.4.12" evidence="3"/>
<dbReference type="Gene3D" id="3.40.50.300">
    <property type="entry name" value="P-loop containing nucleotide triphosphate hydrolases"/>
    <property type="match status" value="2"/>
</dbReference>
<proteinExistence type="predicted"/>
<keyword evidence="3" id="KW-0378">Hydrolase</keyword>
<name>A0A7S9XGN3_9VIRU</name>
<dbReference type="CDD" id="cd18809">
    <property type="entry name" value="SF1_C_RecD"/>
    <property type="match status" value="1"/>
</dbReference>
<dbReference type="GO" id="GO:0016787">
    <property type="term" value="F:hydrolase activity"/>
    <property type="evidence" value="ECO:0007669"/>
    <property type="project" value="UniProtKB-KW"/>
</dbReference>
<evidence type="ECO:0000259" key="1">
    <source>
        <dbReference type="Pfam" id="PF05970"/>
    </source>
</evidence>
<dbReference type="InterPro" id="IPR027417">
    <property type="entry name" value="P-loop_NTPase"/>
</dbReference>
<protein>
    <submittedName>
        <fullName evidence="3">ATP-dependent RecD-like DNA helicase</fullName>
        <ecNumber evidence="3">3.6.4.12</ecNumber>
    </submittedName>
</protein>